<dbReference type="GO" id="GO:0005524">
    <property type="term" value="F:ATP binding"/>
    <property type="evidence" value="ECO:0007669"/>
    <property type="project" value="UniProtKB-UniRule"/>
</dbReference>
<dbReference type="PRINTS" id="PR00380">
    <property type="entry name" value="KINESINHEAVY"/>
</dbReference>
<dbReference type="FunFam" id="3.40.850.10:FF:000038">
    <property type="entry name" value="chromosome-associated kinesin KIF4A"/>
    <property type="match status" value="1"/>
</dbReference>
<keyword evidence="21" id="KW-1185">Reference proteome</keyword>
<comment type="subcellular location">
    <subcellularLocation>
        <location evidence="3">Cytoplasm</location>
        <location evidence="3">Cytoskeleton</location>
    </subcellularLocation>
    <subcellularLocation>
        <location evidence="2">Nucleus</location>
    </subcellularLocation>
</comment>
<dbReference type="GO" id="GO:0046872">
    <property type="term" value="F:metal ion binding"/>
    <property type="evidence" value="ECO:0007669"/>
    <property type="project" value="UniProtKB-KW"/>
</dbReference>
<dbReference type="GO" id="GO:0051231">
    <property type="term" value="P:spindle elongation"/>
    <property type="evidence" value="ECO:0007669"/>
    <property type="project" value="TreeGrafter"/>
</dbReference>
<dbReference type="GO" id="GO:0003677">
    <property type="term" value="F:DNA binding"/>
    <property type="evidence" value="ECO:0007669"/>
    <property type="project" value="UniProtKB-KW"/>
</dbReference>
<keyword evidence="9" id="KW-0408">Iron</keyword>
<evidence type="ECO:0000256" key="2">
    <source>
        <dbReference type="ARBA" id="ARBA00004123"/>
    </source>
</evidence>
<dbReference type="GO" id="GO:0008017">
    <property type="term" value="F:microtubule binding"/>
    <property type="evidence" value="ECO:0007669"/>
    <property type="project" value="InterPro"/>
</dbReference>
<accession>A0AAR2K9A8</accession>
<keyword evidence="6" id="KW-0479">Metal-binding</keyword>
<keyword evidence="10" id="KW-0411">Iron-sulfur</keyword>
<keyword evidence="14" id="KW-0206">Cytoskeleton</keyword>
<reference evidence="20" key="2">
    <citation type="submission" date="2025-08" db="UniProtKB">
        <authorList>
            <consortium name="Ensembl"/>
        </authorList>
    </citation>
    <scope>IDENTIFICATION</scope>
</reference>
<evidence type="ECO:0000256" key="8">
    <source>
        <dbReference type="ARBA" id="ARBA00022840"/>
    </source>
</evidence>
<evidence type="ECO:0000259" key="19">
    <source>
        <dbReference type="PROSITE" id="PS50067"/>
    </source>
</evidence>
<evidence type="ECO:0000256" key="14">
    <source>
        <dbReference type="ARBA" id="ARBA00023212"/>
    </source>
</evidence>
<dbReference type="GO" id="GO:0051536">
    <property type="term" value="F:iron-sulfur cluster binding"/>
    <property type="evidence" value="ECO:0007669"/>
    <property type="project" value="UniProtKB-KW"/>
</dbReference>
<dbReference type="GO" id="GO:0005634">
    <property type="term" value="C:nucleus"/>
    <property type="evidence" value="ECO:0007669"/>
    <property type="project" value="UniProtKB-SubCell"/>
</dbReference>
<evidence type="ECO:0000256" key="7">
    <source>
        <dbReference type="ARBA" id="ARBA00022741"/>
    </source>
</evidence>
<dbReference type="GO" id="GO:0005829">
    <property type="term" value="C:cytosol"/>
    <property type="evidence" value="ECO:0007669"/>
    <property type="project" value="UniProtKB-ARBA"/>
</dbReference>
<evidence type="ECO:0000313" key="20">
    <source>
        <dbReference type="Ensembl" id="ENSPNAP00000058681.1"/>
    </source>
</evidence>
<feature type="coiled-coil region" evidence="18">
    <location>
        <begin position="935"/>
        <end position="972"/>
    </location>
</feature>
<keyword evidence="11 18" id="KW-0175">Coiled coil</keyword>
<feature type="coiled-coil region" evidence="18">
    <location>
        <begin position="843"/>
        <end position="877"/>
    </location>
</feature>
<dbReference type="Ensembl" id="ENSPNAT00000079039.1">
    <property type="protein sequence ID" value="ENSPNAP00000058681.1"/>
    <property type="gene ID" value="ENSPNAG00000003939.2"/>
</dbReference>
<dbReference type="Pfam" id="PF00225">
    <property type="entry name" value="Kinesin"/>
    <property type="match status" value="1"/>
</dbReference>
<keyword evidence="12" id="KW-0238">DNA-binding</keyword>
<dbReference type="PANTHER" id="PTHR47969:SF15">
    <property type="entry name" value="CHROMOSOME-ASSOCIATED KINESIN KIF4A-RELATED"/>
    <property type="match status" value="1"/>
</dbReference>
<dbReference type="GO" id="GO:0007018">
    <property type="term" value="P:microtubule-based movement"/>
    <property type="evidence" value="ECO:0007669"/>
    <property type="project" value="InterPro"/>
</dbReference>
<protein>
    <recommendedName>
        <fullName evidence="19">Kinesin motor domain-containing protein</fullName>
    </recommendedName>
</protein>
<dbReference type="Proteomes" id="UP001501920">
    <property type="component" value="Chromosome 16"/>
</dbReference>
<dbReference type="InterPro" id="IPR027640">
    <property type="entry name" value="Kinesin-like_fam"/>
</dbReference>
<evidence type="ECO:0000256" key="5">
    <source>
        <dbReference type="ARBA" id="ARBA00022701"/>
    </source>
</evidence>
<organism evidence="20 21">
    <name type="scientific">Pygocentrus nattereri</name>
    <name type="common">Red-bellied piranha</name>
    <dbReference type="NCBI Taxonomy" id="42514"/>
    <lineage>
        <taxon>Eukaryota</taxon>
        <taxon>Metazoa</taxon>
        <taxon>Chordata</taxon>
        <taxon>Craniata</taxon>
        <taxon>Vertebrata</taxon>
        <taxon>Euteleostomi</taxon>
        <taxon>Actinopterygii</taxon>
        <taxon>Neopterygii</taxon>
        <taxon>Teleostei</taxon>
        <taxon>Ostariophysi</taxon>
        <taxon>Characiformes</taxon>
        <taxon>Characoidei</taxon>
        <taxon>Pygocentrus</taxon>
    </lineage>
</organism>
<comment type="cofactor">
    <cofactor evidence="16">
        <name>[2Fe-2S] cluster</name>
        <dbReference type="ChEBI" id="CHEBI:190135"/>
    </cofactor>
</comment>
<evidence type="ECO:0000313" key="21">
    <source>
        <dbReference type="Proteomes" id="UP001501920"/>
    </source>
</evidence>
<keyword evidence="13 17" id="KW-0505">Motor protein</keyword>
<evidence type="ECO:0000256" key="11">
    <source>
        <dbReference type="ARBA" id="ARBA00023054"/>
    </source>
</evidence>
<keyword evidence="7 17" id="KW-0547">Nucleotide-binding</keyword>
<evidence type="ECO:0000256" key="17">
    <source>
        <dbReference type="PROSITE-ProRule" id="PRU00283"/>
    </source>
</evidence>
<dbReference type="CDD" id="cd01372">
    <property type="entry name" value="KISc_KIF4"/>
    <property type="match status" value="1"/>
</dbReference>
<proteinExistence type="inferred from homology"/>
<dbReference type="GO" id="GO:0005875">
    <property type="term" value="C:microtubule associated complex"/>
    <property type="evidence" value="ECO:0007669"/>
    <property type="project" value="TreeGrafter"/>
</dbReference>
<dbReference type="GeneTree" id="ENSGT00940000158195"/>
<keyword evidence="4" id="KW-0963">Cytoplasm</keyword>
<sequence length="987" mass="112357">MTKEDDKAIPVRVALRCRPLVPKEINEGCQCCLTFVPGEPQVVVGNDKAFTYDYVFDPTTEQEEVFNAAVSPLLSGLFKGYNATVLAYGQTGSGKTFSMGGTYTSAQENEPVVGVIPRVIKRIFQEKTKRTDSEFIINVSYLEIYNEEILDLLCTSKDKPVISIREDPKDGIKIVGLTEKEVLTAQEMVGCLELGNSARTVGSTAMNAASSRSHAIFTINLEQRRGDKGSNFHLSTSLHLVDLAGSERQKKTKAEGDRLKEGISINRGLLSLGNVISALGDESKKGTFVPYRDSKLTRLLQDSLGGNSHTLMIACVSPADSNIEETINTLRYADRARKIKNKPVLNIDPQAAEMKRLKQQVQELQVMLLHARGGVAPVLSGSEPAENVSKILERNRSLQEENNKLSRELSEAVGQTALMFERIIMTEQNNEKLQSKLEELKQHAACKVDLQKMVETLEDQELKENVEVIRNLQHLILELQTSSAGAQKDSPEAYTTQHALRQAQLSKELIELNKVLALKEAFVKKMCQNDSQLEPIQTEHQENIKSLQAAVGSLQKEKEDLILALHSAKKDTNQAKLSEQRRKRLQELEGQITDLKKKLQDQSKLLKLKESSLRSVAKLNQEIQAMKAQRVQLMRQMKEDSEKFRLWKQKKDKEVMQLKEKDRKRQYEMLKLERDFQKQANVLRRKTEEAAAANKRLKDALQKRSEVAEKRKDVQNRGMEGVATCWYMEVLVSTEEARRHLQDLLEDRKILAQEISQLRQQMESGERPAAKVRRRTLTISELEGKGDLEASISKQVENLETEMGLRSAQIADLQQKVLDADNEGRMKQRWDSIATIVEAKSALKVLMSEVVTAKTANAKLESELKQERANHMDLQKVLCDERKLMSTMEMEHQSHLVEMEQRHQEKVIPGLMCCGVLDIVKYRTFRMTKNAFFKQEEEIDKMRELTEQNQKLMEENEQYKQVKSGIKQIQMENIWFLYGSQMSFTRH</sequence>
<keyword evidence="15" id="KW-0539">Nucleus</keyword>
<feature type="coiled-coil region" evidence="18">
    <location>
        <begin position="683"/>
        <end position="761"/>
    </location>
</feature>
<comment type="cofactor">
    <cofactor evidence="1">
        <name>[4Fe-4S] cluster</name>
        <dbReference type="ChEBI" id="CHEBI:49883"/>
    </cofactor>
</comment>
<dbReference type="Gene3D" id="3.40.850.10">
    <property type="entry name" value="Kinesin motor domain"/>
    <property type="match status" value="1"/>
</dbReference>
<evidence type="ECO:0000256" key="6">
    <source>
        <dbReference type="ARBA" id="ARBA00022723"/>
    </source>
</evidence>
<dbReference type="AlphaFoldDB" id="A0AAR2K9A8"/>
<evidence type="ECO:0000256" key="18">
    <source>
        <dbReference type="SAM" id="Coils"/>
    </source>
</evidence>
<evidence type="ECO:0000256" key="13">
    <source>
        <dbReference type="ARBA" id="ARBA00023175"/>
    </source>
</evidence>
<dbReference type="SMART" id="SM00129">
    <property type="entry name" value="KISc"/>
    <property type="match status" value="1"/>
</dbReference>
<evidence type="ECO:0000256" key="4">
    <source>
        <dbReference type="ARBA" id="ARBA00022490"/>
    </source>
</evidence>
<reference evidence="20" key="3">
    <citation type="submission" date="2025-09" db="UniProtKB">
        <authorList>
            <consortium name="Ensembl"/>
        </authorList>
    </citation>
    <scope>IDENTIFICATION</scope>
</reference>
<reference evidence="20 21" key="1">
    <citation type="submission" date="2020-10" db="EMBL/GenBank/DDBJ databases">
        <title>Pygocentrus nattereri (red-bellied piranha) genome, fPygNat1, primary haplotype.</title>
        <authorList>
            <person name="Myers G."/>
            <person name="Meyer A."/>
            <person name="Karagic N."/>
            <person name="Pippel M."/>
            <person name="Winkler S."/>
            <person name="Tracey A."/>
            <person name="Wood J."/>
            <person name="Formenti G."/>
            <person name="Howe K."/>
            <person name="Fedrigo O."/>
            <person name="Jarvis E.D."/>
        </authorList>
    </citation>
    <scope>NUCLEOTIDE SEQUENCE [LARGE SCALE GENOMIC DNA]</scope>
</reference>
<feature type="coiled-coil region" evidence="18">
    <location>
        <begin position="537"/>
        <end position="643"/>
    </location>
</feature>
<dbReference type="PANTHER" id="PTHR47969">
    <property type="entry name" value="CHROMOSOME-ASSOCIATED KINESIN KIF4A-RELATED"/>
    <property type="match status" value="1"/>
</dbReference>
<dbReference type="InterPro" id="IPR027417">
    <property type="entry name" value="P-loop_NTPase"/>
</dbReference>
<comment type="similarity">
    <text evidence="17">Belongs to the TRAFAC class myosin-kinesin ATPase superfamily. Kinesin family.</text>
</comment>
<feature type="binding site" evidence="17">
    <location>
        <begin position="89"/>
        <end position="96"/>
    </location>
    <ligand>
        <name>ATP</name>
        <dbReference type="ChEBI" id="CHEBI:30616"/>
    </ligand>
</feature>
<dbReference type="InterPro" id="IPR036961">
    <property type="entry name" value="Kinesin_motor_dom_sf"/>
</dbReference>
<dbReference type="GO" id="GO:0048731">
    <property type="term" value="P:system development"/>
    <property type="evidence" value="ECO:0007669"/>
    <property type="project" value="UniProtKB-ARBA"/>
</dbReference>
<dbReference type="PROSITE" id="PS50067">
    <property type="entry name" value="KINESIN_MOTOR_2"/>
    <property type="match status" value="1"/>
</dbReference>
<feature type="coiled-coil region" evidence="18">
    <location>
        <begin position="388"/>
        <end position="443"/>
    </location>
</feature>
<keyword evidence="8 17" id="KW-0067">ATP-binding</keyword>
<evidence type="ECO:0000256" key="15">
    <source>
        <dbReference type="ARBA" id="ARBA00023242"/>
    </source>
</evidence>
<evidence type="ECO:0000256" key="3">
    <source>
        <dbReference type="ARBA" id="ARBA00004245"/>
    </source>
</evidence>
<dbReference type="SUPFAM" id="SSF52540">
    <property type="entry name" value="P-loop containing nucleoside triphosphate hydrolases"/>
    <property type="match status" value="1"/>
</dbReference>
<dbReference type="GO" id="GO:0007052">
    <property type="term" value="P:mitotic spindle organization"/>
    <property type="evidence" value="ECO:0007669"/>
    <property type="project" value="TreeGrafter"/>
</dbReference>
<evidence type="ECO:0000256" key="1">
    <source>
        <dbReference type="ARBA" id="ARBA00001966"/>
    </source>
</evidence>
<name>A0AAR2K9A8_PYGNA</name>
<dbReference type="GO" id="GO:0003777">
    <property type="term" value="F:microtubule motor activity"/>
    <property type="evidence" value="ECO:0007669"/>
    <property type="project" value="InterPro"/>
</dbReference>
<evidence type="ECO:0000256" key="10">
    <source>
        <dbReference type="ARBA" id="ARBA00023014"/>
    </source>
</evidence>
<keyword evidence="5" id="KW-0493">Microtubule</keyword>
<dbReference type="GO" id="GO:0005874">
    <property type="term" value="C:microtubule"/>
    <property type="evidence" value="ECO:0007669"/>
    <property type="project" value="UniProtKB-KW"/>
</dbReference>
<evidence type="ECO:0000256" key="9">
    <source>
        <dbReference type="ARBA" id="ARBA00023004"/>
    </source>
</evidence>
<dbReference type="Pfam" id="PF25764">
    <property type="entry name" value="KIF21A_4th"/>
    <property type="match status" value="1"/>
</dbReference>
<evidence type="ECO:0000256" key="16">
    <source>
        <dbReference type="ARBA" id="ARBA00034078"/>
    </source>
</evidence>
<feature type="domain" description="Kinesin motor" evidence="19">
    <location>
        <begin position="10"/>
        <end position="339"/>
    </location>
</feature>
<evidence type="ECO:0000256" key="12">
    <source>
        <dbReference type="ARBA" id="ARBA00023125"/>
    </source>
</evidence>
<dbReference type="InterPro" id="IPR001752">
    <property type="entry name" value="Kinesin_motor_dom"/>
</dbReference>